<dbReference type="InterPro" id="IPR008964">
    <property type="entry name" value="Invasin/intimin_cell_adhesion"/>
</dbReference>
<dbReference type="SUPFAM" id="SSF49373">
    <property type="entry name" value="Invasin/intimin cell-adhesion fragments"/>
    <property type="match status" value="1"/>
</dbReference>
<sequence length="650" mass="71769">MKRKRQILISVLFSIMLIFTAMSFDQSNFDKSAPENKIISKVIPTVTTAKAAVTPYRTPTADPIILLFIWLSSGYNLQPENQYTYVNNSKTLYTDSGRSVVDALLGLLSSPHYTWYQSTDGQTWTQMSQTTKELTVTPTKVGTVYYQQMTRWYGLVPGLLDTIVYSKVAFITTFPSPINATALDVTANDKYLYNNQSSAMTTYVTGTPTPIDSTGNITWKVSDTSLATVDSRTGLVTANTTGKSGTVRVTGTMTNSNGTSVGGYVDIKIGGGLDDQTVDEGKKANFTIQGTFDEKPTNVVWHKVDAAGKDTVVTNSNSDVLTYTTANTVYATDNGTKYYAVVTVTSGDSTTTVTTNKANLTVRKNVVPDVSVNNTIFNSSYEDHNSENTTINNVAENDKIVHRINIKDGNLNSVLTRAEIQIKLPKSSVIDNVKVNNQNFTDYTNVADPNNNQGTILTLRNLNFVITKEFAIEINSTVGKNEALSFNSTVSANGYDTSGNLLGQYIPAQSLQLNFADNSINLQANDWSYKTINSYTENSLIDRSKMENSHLEVVDKRRNKQALTLYLSQREPFKSDEKELNSEMRYYQRDGSYQVLNENGTLVSETTTGQTLDSVAWQDHEGPKLYIGDGVHDAGNYTTQLEWSLVESIK</sequence>
<evidence type="ECO:0000256" key="1">
    <source>
        <dbReference type="SAM" id="SignalP"/>
    </source>
</evidence>
<dbReference type="RefSeq" id="WP_056951230.1">
    <property type="nucleotide sequence ID" value="NZ_LNUA01000059.1"/>
</dbReference>
<organism evidence="2 3">
    <name type="scientific">Companilactobacillus bobalius</name>
    <dbReference type="NCBI Taxonomy" id="2801451"/>
    <lineage>
        <taxon>Bacteria</taxon>
        <taxon>Bacillati</taxon>
        <taxon>Bacillota</taxon>
        <taxon>Bacilli</taxon>
        <taxon>Lactobacillales</taxon>
        <taxon>Lactobacillaceae</taxon>
        <taxon>Companilactobacillus</taxon>
    </lineage>
</organism>
<gene>
    <name evidence="2" type="ORF">LKACC16343_01674</name>
</gene>
<feature type="chain" id="PRO_5030891006" description="BIG2 domain-containing protein" evidence="1">
    <location>
        <begin position="24"/>
        <end position="650"/>
    </location>
</feature>
<comment type="caution">
    <text evidence="2">The sequence shown here is derived from an EMBL/GenBank/DDBJ whole genome shotgun (WGS) entry which is preliminary data.</text>
</comment>
<evidence type="ECO:0000313" key="2">
    <source>
        <dbReference type="EMBL" id="OVE97184.1"/>
    </source>
</evidence>
<dbReference type="EMBL" id="MYFM01000005">
    <property type="protein sequence ID" value="OVE97184.1"/>
    <property type="molecule type" value="Genomic_DNA"/>
</dbReference>
<keyword evidence="1" id="KW-0732">Signal</keyword>
<accession>A0A202F9M2</accession>
<evidence type="ECO:0008006" key="4">
    <source>
        <dbReference type="Google" id="ProtNLM"/>
    </source>
</evidence>
<proteinExistence type="predicted"/>
<feature type="signal peptide" evidence="1">
    <location>
        <begin position="1"/>
        <end position="23"/>
    </location>
</feature>
<dbReference type="Proteomes" id="UP000196232">
    <property type="component" value="Unassembled WGS sequence"/>
</dbReference>
<name>A0A202F9M2_9LACO</name>
<dbReference type="AlphaFoldDB" id="A0A202F9M2"/>
<evidence type="ECO:0000313" key="3">
    <source>
        <dbReference type="Proteomes" id="UP000196232"/>
    </source>
</evidence>
<reference evidence="2 3" key="1">
    <citation type="submission" date="2017-03" db="EMBL/GenBank/DDBJ databases">
        <title>Genome sequence of Lactobacillus bobalius KACC 16343.</title>
        <authorList>
            <person name="Chun J."/>
        </authorList>
    </citation>
    <scope>NUCLEOTIDE SEQUENCE [LARGE SCALE GENOMIC DNA]</scope>
    <source>
        <strain evidence="2 3">KACC 16343</strain>
    </source>
</reference>
<dbReference type="Gene3D" id="2.60.40.1080">
    <property type="match status" value="1"/>
</dbReference>
<protein>
    <recommendedName>
        <fullName evidence="4">BIG2 domain-containing protein</fullName>
    </recommendedName>
</protein>